<accession>A0AAD9JSE2</accession>
<evidence type="ECO:0000259" key="1">
    <source>
        <dbReference type="Pfam" id="PF00024"/>
    </source>
</evidence>
<dbReference type="Proteomes" id="UP001208570">
    <property type="component" value="Unassembled WGS sequence"/>
</dbReference>
<dbReference type="InterPro" id="IPR003609">
    <property type="entry name" value="Pan_app"/>
</dbReference>
<feature type="domain" description="Apple" evidence="1">
    <location>
        <begin position="19"/>
        <end position="69"/>
    </location>
</feature>
<dbReference type="Gene3D" id="3.50.4.10">
    <property type="entry name" value="Hepatocyte Growth Factor"/>
    <property type="match status" value="1"/>
</dbReference>
<evidence type="ECO:0000313" key="2">
    <source>
        <dbReference type="EMBL" id="KAK2158569.1"/>
    </source>
</evidence>
<protein>
    <recommendedName>
        <fullName evidence="1">Apple domain-containing protein</fullName>
    </recommendedName>
</protein>
<comment type="caution">
    <text evidence="2">The sequence shown here is derived from an EMBL/GenBank/DDBJ whole genome shotgun (WGS) entry which is preliminary data.</text>
</comment>
<feature type="non-terminal residue" evidence="2">
    <location>
        <position position="1"/>
    </location>
</feature>
<dbReference type="EMBL" id="JAODUP010000167">
    <property type="protein sequence ID" value="KAK2158569.1"/>
    <property type="molecule type" value="Genomic_DNA"/>
</dbReference>
<organism evidence="2 3">
    <name type="scientific">Paralvinella palmiformis</name>
    <dbReference type="NCBI Taxonomy" id="53620"/>
    <lineage>
        <taxon>Eukaryota</taxon>
        <taxon>Metazoa</taxon>
        <taxon>Spiralia</taxon>
        <taxon>Lophotrochozoa</taxon>
        <taxon>Annelida</taxon>
        <taxon>Polychaeta</taxon>
        <taxon>Sedentaria</taxon>
        <taxon>Canalipalpata</taxon>
        <taxon>Terebellida</taxon>
        <taxon>Terebelliformia</taxon>
        <taxon>Alvinellidae</taxon>
        <taxon>Paralvinella</taxon>
    </lineage>
</organism>
<evidence type="ECO:0000313" key="3">
    <source>
        <dbReference type="Proteomes" id="UP001208570"/>
    </source>
</evidence>
<dbReference type="Pfam" id="PF00024">
    <property type="entry name" value="PAN_1"/>
    <property type="match status" value="1"/>
</dbReference>
<name>A0AAD9JSE2_9ANNE</name>
<proteinExistence type="predicted"/>
<feature type="non-terminal residue" evidence="2">
    <location>
        <position position="80"/>
    </location>
</feature>
<dbReference type="AlphaFoldDB" id="A0AAD9JSE2"/>
<keyword evidence="3" id="KW-1185">Reference proteome</keyword>
<sequence>EFPGLHIKGGRHVSGFPVVTSCVYACSLVRTCRAVDFNKDDKSCWFHDSSTACKQPTPKAGCTHLKLFSCDVIAEPFQVP</sequence>
<reference evidence="2" key="1">
    <citation type="journal article" date="2023" name="Mol. Biol. Evol.">
        <title>Third-Generation Sequencing Reveals the Adaptive Role of the Epigenome in Three Deep-Sea Polychaetes.</title>
        <authorList>
            <person name="Perez M."/>
            <person name="Aroh O."/>
            <person name="Sun Y."/>
            <person name="Lan Y."/>
            <person name="Juniper S.K."/>
            <person name="Young C.R."/>
            <person name="Angers B."/>
            <person name="Qian P.Y."/>
        </authorList>
    </citation>
    <scope>NUCLEOTIDE SEQUENCE</scope>
    <source>
        <strain evidence="2">P08H-3</strain>
    </source>
</reference>
<gene>
    <name evidence="2" type="ORF">LSH36_167g04037</name>
</gene>